<accession>A0A2S8ILE6</accession>
<dbReference type="AlphaFoldDB" id="A0A2S8ILE6"/>
<evidence type="ECO:0000313" key="2">
    <source>
        <dbReference type="Proteomes" id="UP000238206"/>
    </source>
</evidence>
<name>A0A2S8ILE6_BURCE</name>
<dbReference type="Proteomes" id="UP000238206">
    <property type="component" value="Unassembled WGS sequence"/>
</dbReference>
<dbReference type="EMBL" id="PUIQ01000030">
    <property type="protein sequence ID" value="PQP15499.1"/>
    <property type="molecule type" value="Genomic_DNA"/>
</dbReference>
<evidence type="ECO:0000313" key="1">
    <source>
        <dbReference type="EMBL" id="PQP15499.1"/>
    </source>
</evidence>
<sequence length="68" mass="7924">MQKVHLPAHLLRVEWQLLHMRGDFDIAIKRESVRKMLESSARARESRDRRRAAACADIKRLQAGDAEE</sequence>
<organism evidence="1 2">
    <name type="scientific">Burkholderia cepacia</name>
    <name type="common">Pseudomonas cepacia</name>
    <dbReference type="NCBI Taxonomy" id="292"/>
    <lineage>
        <taxon>Bacteria</taxon>
        <taxon>Pseudomonadati</taxon>
        <taxon>Pseudomonadota</taxon>
        <taxon>Betaproteobacteria</taxon>
        <taxon>Burkholderiales</taxon>
        <taxon>Burkholderiaceae</taxon>
        <taxon>Burkholderia</taxon>
        <taxon>Burkholderia cepacia complex</taxon>
    </lineage>
</organism>
<proteinExistence type="predicted"/>
<gene>
    <name evidence="1" type="ORF">C5615_22750</name>
</gene>
<protein>
    <submittedName>
        <fullName evidence="1">Uncharacterized protein</fullName>
    </submittedName>
</protein>
<comment type="caution">
    <text evidence="1">The sequence shown here is derived from an EMBL/GenBank/DDBJ whole genome shotgun (WGS) entry which is preliminary data.</text>
</comment>
<reference evidence="1 2" key="1">
    <citation type="submission" date="2018-02" db="EMBL/GenBank/DDBJ databases">
        <title>Draft genome sequencing of Burkholderia cepacia Y14-15.</title>
        <authorList>
            <person name="Zheng B.-X."/>
        </authorList>
    </citation>
    <scope>NUCLEOTIDE SEQUENCE [LARGE SCALE GENOMIC DNA]</scope>
    <source>
        <strain evidence="1 2">Y14-15</strain>
    </source>
</reference>
<dbReference type="RefSeq" id="WP_105392052.1">
    <property type="nucleotide sequence ID" value="NZ_PUIQ01000030.1"/>
</dbReference>